<dbReference type="Proteomes" id="UP000838412">
    <property type="component" value="Chromosome 1"/>
</dbReference>
<dbReference type="CDD" id="cd11856">
    <property type="entry name" value="SH3_p47phox_like"/>
    <property type="match status" value="1"/>
</dbReference>
<protein>
    <submittedName>
        <fullName evidence="8">SH3PXD2A protein</fullName>
    </submittedName>
</protein>
<dbReference type="InterPro" id="IPR043539">
    <property type="entry name" value="Grb2-like"/>
</dbReference>
<evidence type="ECO:0000313" key="8">
    <source>
        <dbReference type="EMBL" id="CAH1232586.1"/>
    </source>
</evidence>
<evidence type="ECO:0000313" key="9">
    <source>
        <dbReference type="Proteomes" id="UP000838412"/>
    </source>
</evidence>
<feature type="region of interest" description="Disordered" evidence="5">
    <location>
        <begin position="268"/>
        <end position="328"/>
    </location>
</feature>
<evidence type="ECO:0000256" key="5">
    <source>
        <dbReference type="SAM" id="MobiDB-lite"/>
    </source>
</evidence>
<dbReference type="PROSITE" id="PS50002">
    <property type="entry name" value="SH3"/>
    <property type="match status" value="2"/>
</dbReference>
<evidence type="ECO:0000256" key="2">
    <source>
        <dbReference type="ARBA" id="ARBA00022999"/>
    </source>
</evidence>
<feature type="region of interest" description="Disordered" evidence="5">
    <location>
        <begin position="117"/>
        <end position="162"/>
    </location>
</feature>
<dbReference type="Pfam" id="PF00017">
    <property type="entry name" value="SH2"/>
    <property type="match status" value="1"/>
</dbReference>
<evidence type="ECO:0000256" key="1">
    <source>
        <dbReference type="ARBA" id="ARBA00022443"/>
    </source>
</evidence>
<reference evidence="8" key="1">
    <citation type="submission" date="2022-01" db="EMBL/GenBank/DDBJ databases">
        <authorList>
            <person name="Braso-Vives M."/>
        </authorList>
    </citation>
    <scope>NUCLEOTIDE SEQUENCE</scope>
</reference>
<evidence type="ECO:0000256" key="4">
    <source>
        <dbReference type="PROSITE-ProRule" id="PRU00192"/>
    </source>
</evidence>
<dbReference type="SMART" id="SM00326">
    <property type="entry name" value="SH3"/>
    <property type="match status" value="2"/>
</dbReference>
<dbReference type="Gene3D" id="2.30.30.40">
    <property type="entry name" value="SH3 Domains"/>
    <property type="match status" value="2"/>
</dbReference>
<name>A0A8J9YJJ6_BRALA</name>
<feature type="compositionally biased region" description="Acidic residues" evidence="5">
    <location>
        <begin position="89"/>
        <end position="98"/>
    </location>
</feature>
<dbReference type="InterPro" id="IPR001452">
    <property type="entry name" value="SH3_domain"/>
</dbReference>
<evidence type="ECO:0000259" key="6">
    <source>
        <dbReference type="PROSITE" id="PS50001"/>
    </source>
</evidence>
<feature type="domain" description="SH3" evidence="7">
    <location>
        <begin position="188"/>
        <end position="254"/>
    </location>
</feature>
<keyword evidence="9" id="KW-1185">Reference proteome</keyword>
<dbReference type="SUPFAM" id="SSF50044">
    <property type="entry name" value="SH3-domain"/>
    <property type="match status" value="2"/>
</dbReference>
<feature type="compositionally biased region" description="Basic and acidic residues" evidence="5">
    <location>
        <begin position="70"/>
        <end position="80"/>
    </location>
</feature>
<dbReference type="InterPro" id="IPR036028">
    <property type="entry name" value="SH3-like_dom_sf"/>
</dbReference>
<feature type="domain" description="SH2" evidence="6">
    <location>
        <begin position="502"/>
        <end position="530"/>
    </location>
</feature>
<keyword evidence="1 4" id="KW-0728">SH3 domain</keyword>
<dbReference type="InterPro" id="IPR000980">
    <property type="entry name" value="SH2"/>
</dbReference>
<accession>A0A8J9YJJ6</accession>
<gene>
    <name evidence="8" type="primary">SH3PXD2A</name>
    <name evidence="8" type="ORF">BLAG_LOCUS1640</name>
</gene>
<dbReference type="EMBL" id="OV696686">
    <property type="protein sequence ID" value="CAH1232586.1"/>
    <property type="molecule type" value="Genomic_DNA"/>
</dbReference>
<dbReference type="AlphaFoldDB" id="A0A8J9YJJ6"/>
<sequence length="604" mass="66731">MAALLFWLKPEDLTSMYATILPKHMRPNKGAPDATPSDVSPADRKRMAVYNPEVDSPEPPEEPSTPPLPDRTEEAADKNIPEVTTTPPDDLDDFEEDFNPNYARIDLKDLVGLKLSCDSGGRNSKRESCTDSISADEIEEEGASAAPDSPDTPSHSPGQQKRHTYVNIKPDGHAYVNVEPKSKSNREPKGVLFYAVTDYSPMQMHRQGIPLKAGDVVEVYSFDQDWCFVVSYPKSCSKPIEGWVPRHILREMGTHCCVPTSPAAEDTLPMFDSLNLSSPPNRIPDISRDPSPHGRTGADDLPSRHQRDGSPKAPSTIAPFQPIGLEQRKSGSCENISISGVSVGESSTSHYVNKIHKWDSVPGVGMPQPSPPSPRRLGGDQSPWHHRKFAPPSPPPVMAPLSGATSHGPYDGNFATAVAVCDYTATLDGCISCRKGDHGQLLDVNSRGWWYVRIGMVEGWVPGDYWEVVKHSQPRVPGHRVSPISHSAFRGPRYFGFETEPWYHGRLSRHEAESRLLRYARSRDFLVRQSTHRRPRPTDASSSESTTSKRWSASSATTSTTPSSSPRTRTPYRWDSRSSFPAGISDFSLSNSDETDTDWDCSDC</sequence>
<feature type="domain" description="SH3" evidence="7">
    <location>
        <begin position="412"/>
        <end position="471"/>
    </location>
</feature>
<feature type="compositionally biased region" description="Low complexity" evidence="5">
    <location>
        <begin position="538"/>
        <end position="569"/>
    </location>
</feature>
<feature type="region of interest" description="Disordered" evidence="5">
    <location>
        <begin position="360"/>
        <end position="395"/>
    </location>
</feature>
<feature type="compositionally biased region" description="Basic and acidic residues" evidence="5">
    <location>
        <begin position="285"/>
        <end position="310"/>
    </location>
</feature>
<dbReference type="SUPFAM" id="SSF55550">
    <property type="entry name" value="SH2 domain"/>
    <property type="match status" value="1"/>
</dbReference>
<dbReference type="PANTHER" id="PTHR46037">
    <property type="entry name" value="PROTEIN ENHANCER OF SEVENLESS 2B"/>
    <property type="match status" value="1"/>
</dbReference>
<dbReference type="Pfam" id="PF00018">
    <property type="entry name" value="SH3_1"/>
    <property type="match status" value="1"/>
</dbReference>
<organism evidence="8 9">
    <name type="scientific">Branchiostoma lanceolatum</name>
    <name type="common">Common lancelet</name>
    <name type="synonym">Amphioxus lanceolatum</name>
    <dbReference type="NCBI Taxonomy" id="7740"/>
    <lineage>
        <taxon>Eukaryota</taxon>
        <taxon>Metazoa</taxon>
        <taxon>Chordata</taxon>
        <taxon>Cephalochordata</taxon>
        <taxon>Leptocardii</taxon>
        <taxon>Amphioxiformes</taxon>
        <taxon>Branchiostomatidae</taxon>
        <taxon>Branchiostoma</taxon>
    </lineage>
</organism>
<feature type="region of interest" description="Disordered" evidence="5">
    <location>
        <begin position="23"/>
        <end position="98"/>
    </location>
</feature>
<dbReference type="PROSITE" id="PS50001">
    <property type="entry name" value="SH2"/>
    <property type="match status" value="1"/>
</dbReference>
<evidence type="ECO:0000256" key="3">
    <source>
        <dbReference type="PROSITE-ProRule" id="PRU00191"/>
    </source>
</evidence>
<keyword evidence="2 3" id="KW-0727">SH2 domain</keyword>
<proteinExistence type="predicted"/>
<feature type="region of interest" description="Disordered" evidence="5">
    <location>
        <begin position="528"/>
        <end position="604"/>
    </location>
</feature>
<dbReference type="Gene3D" id="3.30.505.10">
    <property type="entry name" value="SH2 domain"/>
    <property type="match status" value="1"/>
</dbReference>
<dbReference type="InterPro" id="IPR036860">
    <property type="entry name" value="SH2_dom_sf"/>
</dbReference>
<evidence type="ECO:0000259" key="7">
    <source>
        <dbReference type="PROSITE" id="PS50002"/>
    </source>
</evidence>
<dbReference type="OrthoDB" id="10255964at2759"/>
<feature type="compositionally biased region" description="Acidic residues" evidence="5">
    <location>
        <begin position="593"/>
        <end position="604"/>
    </location>
</feature>